<keyword evidence="2" id="KW-1185">Reference proteome</keyword>
<dbReference type="VEuPathDB" id="FungiDB:HMPREF1120_03391"/>
<proteinExistence type="predicted"/>
<evidence type="ECO:0000313" key="1">
    <source>
        <dbReference type="EMBL" id="EHY55246.1"/>
    </source>
</evidence>
<dbReference type="GeneID" id="20308030"/>
<accession>H6BWK0</accession>
<organism evidence="1 2">
    <name type="scientific">Exophiala dermatitidis (strain ATCC 34100 / CBS 525.76 / NIH/UT8656)</name>
    <name type="common">Black yeast</name>
    <name type="synonym">Wangiella dermatitidis</name>
    <dbReference type="NCBI Taxonomy" id="858893"/>
    <lineage>
        <taxon>Eukaryota</taxon>
        <taxon>Fungi</taxon>
        <taxon>Dikarya</taxon>
        <taxon>Ascomycota</taxon>
        <taxon>Pezizomycotina</taxon>
        <taxon>Eurotiomycetes</taxon>
        <taxon>Chaetothyriomycetidae</taxon>
        <taxon>Chaetothyriales</taxon>
        <taxon>Herpotrichiellaceae</taxon>
        <taxon>Exophiala</taxon>
    </lineage>
</organism>
<name>H6BWK0_EXODN</name>
<evidence type="ECO:0000313" key="2">
    <source>
        <dbReference type="Proteomes" id="UP000007304"/>
    </source>
</evidence>
<dbReference type="InParanoid" id="H6BWK0"/>
<dbReference type="AlphaFoldDB" id="H6BWK0"/>
<gene>
    <name evidence="1" type="ORF">HMPREF1120_03391</name>
</gene>
<protein>
    <submittedName>
        <fullName evidence="1">Uncharacterized protein</fullName>
    </submittedName>
</protein>
<dbReference type="RefSeq" id="XP_009155707.1">
    <property type="nucleotide sequence ID" value="XM_009157459.1"/>
</dbReference>
<sequence length="197" mass="21644">MSAQGGLKVNKHYGGGRTRVCARSAAFEAWWCWNTAVDAKRSKDTQRNRNSPGSYPPRCQLRLAGVQLPCLLGFRFSNNSKSCCRGVVKTYIPSARSGGLIKPQVILPHCKVLYLAPEIWSQYLSSLSGFVSPSWFLYRLAIAIDKLGLWDLLCCNLGRASQYIGSAPRAHGFHCGRCCCSIPIIYPSCSSSLAVGY</sequence>
<dbReference type="Proteomes" id="UP000007304">
    <property type="component" value="Unassembled WGS sequence"/>
</dbReference>
<reference evidence="1" key="1">
    <citation type="submission" date="2011-07" db="EMBL/GenBank/DDBJ databases">
        <title>The Genome Sequence of Exophiala (Wangiella) dermatitidis NIH/UT8656.</title>
        <authorList>
            <consortium name="The Broad Institute Genome Sequencing Platform"/>
            <person name="Cuomo C."/>
            <person name="Wang Z."/>
            <person name="Hunicke-Smith S."/>
            <person name="Szanislo P.J."/>
            <person name="Earl A."/>
            <person name="Young S.K."/>
            <person name="Zeng Q."/>
            <person name="Gargeya S."/>
            <person name="Fitzgerald M."/>
            <person name="Haas B."/>
            <person name="Abouelleil A."/>
            <person name="Alvarado L."/>
            <person name="Arachchi H.M."/>
            <person name="Berlin A."/>
            <person name="Brown A."/>
            <person name="Chapman S.B."/>
            <person name="Chen Z."/>
            <person name="Dunbar C."/>
            <person name="Freedman E."/>
            <person name="Gearin G."/>
            <person name="Gellesch M."/>
            <person name="Goldberg J."/>
            <person name="Griggs A."/>
            <person name="Gujja S."/>
            <person name="Heiman D."/>
            <person name="Howarth C."/>
            <person name="Larson L."/>
            <person name="Lui A."/>
            <person name="MacDonald P.J.P."/>
            <person name="Montmayeur A."/>
            <person name="Murphy C."/>
            <person name="Neiman D."/>
            <person name="Pearson M."/>
            <person name="Priest M."/>
            <person name="Roberts A."/>
            <person name="Saif S."/>
            <person name="Shea T."/>
            <person name="Shenoy N."/>
            <person name="Sisk P."/>
            <person name="Stolte C."/>
            <person name="Sykes S."/>
            <person name="Wortman J."/>
            <person name="Nusbaum C."/>
            <person name="Birren B."/>
        </authorList>
    </citation>
    <scope>NUCLEOTIDE SEQUENCE</scope>
    <source>
        <strain evidence="1">NIH/UT8656</strain>
    </source>
</reference>
<dbReference type="HOGENOM" id="CLU_1384171_0_0_1"/>
<dbReference type="EMBL" id="JH226132">
    <property type="protein sequence ID" value="EHY55246.1"/>
    <property type="molecule type" value="Genomic_DNA"/>
</dbReference>